<evidence type="ECO:0000313" key="3">
    <source>
        <dbReference type="Proteomes" id="UP000267821"/>
    </source>
</evidence>
<evidence type="ECO:0000313" key="2">
    <source>
        <dbReference type="EMBL" id="RPB27262.1"/>
    </source>
</evidence>
<protein>
    <submittedName>
        <fullName evidence="2">Uncharacterized protein</fullName>
    </submittedName>
</protein>
<dbReference type="OrthoDB" id="4598536at2759"/>
<keyword evidence="1" id="KW-0732">Signal</keyword>
<feature type="signal peptide" evidence="1">
    <location>
        <begin position="1"/>
        <end position="18"/>
    </location>
</feature>
<proteinExistence type="predicted"/>
<evidence type="ECO:0000256" key="1">
    <source>
        <dbReference type="SAM" id="SignalP"/>
    </source>
</evidence>
<dbReference type="AlphaFoldDB" id="A0A3N4M1J2"/>
<organism evidence="2 3">
    <name type="scientific">Terfezia boudieri ATCC MYA-4762</name>
    <dbReference type="NCBI Taxonomy" id="1051890"/>
    <lineage>
        <taxon>Eukaryota</taxon>
        <taxon>Fungi</taxon>
        <taxon>Dikarya</taxon>
        <taxon>Ascomycota</taxon>
        <taxon>Pezizomycotina</taxon>
        <taxon>Pezizomycetes</taxon>
        <taxon>Pezizales</taxon>
        <taxon>Pezizaceae</taxon>
        <taxon>Terfezia</taxon>
    </lineage>
</organism>
<dbReference type="InParanoid" id="A0A3N4M1J2"/>
<dbReference type="Proteomes" id="UP000267821">
    <property type="component" value="Unassembled WGS sequence"/>
</dbReference>
<gene>
    <name evidence="2" type="ORF">L211DRAFT_866125</name>
</gene>
<name>A0A3N4M1J2_9PEZI</name>
<reference evidence="2 3" key="1">
    <citation type="journal article" date="2018" name="Nat. Ecol. Evol.">
        <title>Pezizomycetes genomes reveal the molecular basis of ectomycorrhizal truffle lifestyle.</title>
        <authorList>
            <person name="Murat C."/>
            <person name="Payen T."/>
            <person name="Noel B."/>
            <person name="Kuo A."/>
            <person name="Morin E."/>
            <person name="Chen J."/>
            <person name="Kohler A."/>
            <person name="Krizsan K."/>
            <person name="Balestrini R."/>
            <person name="Da Silva C."/>
            <person name="Montanini B."/>
            <person name="Hainaut M."/>
            <person name="Levati E."/>
            <person name="Barry K.W."/>
            <person name="Belfiori B."/>
            <person name="Cichocki N."/>
            <person name="Clum A."/>
            <person name="Dockter R.B."/>
            <person name="Fauchery L."/>
            <person name="Guy J."/>
            <person name="Iotti M."/>
            <person name="Le Tacon F."/>
            <person name="Lindquist E.A."/>
            <person name="Lipzen A."/>
            <person name="Malagnac F."/>
            <person name="Mello A."/>
            <person name="Molinier V."/>
            <person name="Miyauchi S."/>
            <person name="Poulain J."/>
            <person name="Riccioni C."/>
            <person name="Rubini A."/>
            <person name="Sitrit Y."/>
            <person name="Splivallo R."/>
            <person name="Traeger S."/>
            <person name="Wang M."/>
            <person name="Zifcakova L."/>
            <person name="Wipf D."/>
            <person name="Zambonelli A."/>
            <person name="Paolocci F."/>
            <person name="Nowrousian M."/>
            <person name="Ottonello S."/>
            <person name="Baldrian P."/>
            <person name="Spatafora J.W."/>
            <person name="Henrissat B."/>
            <person name="Nagy L.G."/>
            <person name="Aury J.M."/>
            <person name="Wincker P."/>
            <person name="Grigoriev I.V."/>
            <person name="Bonfante P."/>
            <person name="Martin F.M."/>
        </authorList>
    </citation>
    <scope>NUCLEOTIDE SEQUENCE [LARGE SCALE GENOMIC DNA]</scope>
    <source>
        <strain evidence="2 3">ATCC MYA-4762</strain>
    </source>
</reference>
<feature type="chain" id="PRO_5018209684" evidence="1">
    <location>
        <begin position="19"/>
        <end position="213"/>
    </location>
</feature>
<keyword evidence="3" id="KW-1185">Reference proteome</keyword>
<dbReference type="EMBL" id="ML121532">
    <property type="protein sequence ID" value="RPB27262.1"/>
    <property type="molecule type" value="Genomic_DNA"/>
</dbReference>
<accession>A0A3N4M1J2</accession>
<sequence>MAITLAILSLSVVYDIYSQSQIPRLEEGIPLNPKPAFGEFERFRLTYVDECTDLPQVSLYQPFYRIGIGPYHYNSVNPGNEEADKPAAFASALGQFSLQEQTVTEGGIRQASKDLCSKARTAPSFGVRRPEWNCCALSAYTWPRTDRGPQKYWLSQNWQSRAAESSSCPHTQDGQHITFVCPVYNDQRSALGGIKDWEDLDRPIWIKEEEGEV</sequence>